<dbReference type="AlphaFoldDB" id="A0A6M3JWD5"/>
<reference evidence="1" key="1">
    <citation type="submission" date="2020-03" db="EMBL/GenBank/DDBJ databases">
        <title>The deep terrestrial virosphere.</title>
        <authorList>
            <person name="Holmfeldt K."/>
            <person name="Nilsson E."/>
            <person name="Simone D."/>
            <person name="Lopez-Fernandez M."/>
            <person name="Wu X."/>
            <person name="de Brujin I."/>
            <person name="Lundin D."/>
            <person name="Andersson A."/>
            <person name="Bertilsson S."/>
            <person name="Dopson M."/>
        </authorList>
    </citation>
    <scope>NUCLEOTIDE SEQUENCE</scope>
    <source>
        <strain evidence="1">MM415A02030</strain>
        <strain evidence="2">MM415B02664</strain>
    </source>
</reference>
<proteinExistence type="predicted"/>
<dbReference type="EMBL" id="MT142809">
    <property type="protein sequence ID" value="QJA88868.1"/>
    <property type="molecule type" value="Genomic_DNA"/>
</dbReference>
<accession>A0A6M3JWD5</accession>
<evidence type="ECO:0000313" key="1">
    <source>
        <dbReference type="EMBL" id="QJA74360.1"/>
    </source>
</evidence>
<sequence length="148" mass="16890">MDYRLTDEAVIVLAEVIEGADKNNLVTSREIAQTILNDGYRKLSEGCEDAREKIEDCIELSCFATEAWIEGEISTLEFEAFAGYANGQILQEVLIPEIEKAKKEGREEVIEWQQNHKVIGFCFDTGDEDEGQDLRLAWSLQLQEWDNL</sequence>
<protein>
    <submittedName>
        <fullName evidence="1">Uncharacterized protein</fullName>
    </submittedName>
</protein>
<name>A0A6M3JWD5_9ZZZZ</name>
<dbReference type="EMBL" id="MT142093">
    <property type="protein sequence ID" value="QJA74360.1"/>
    <property type="molecule type" value="Genomic_DNA"/>
</dbReference>
<evidence type="ECO:0000313" key="2">
    <source>
        <dbReference type="EMBL" id="QJA88868.1"/>
    </source>
</evidence>
<organism evidence="1">
    <name type="scientific">viral metagenome</name>
    <dbReference type="NCBI Taxonomy" id="1070528"/>
    <lineage>
        <taxon>unclassified sequences</taxon>
        <taxon>metagenomes</taxon>
        <taxon>organismal metagenomes</taxon>
    </lineage>
</organism>
<gene>
    <name evidence="1" type="ORF">MM415A02030_0005</name>
    <name evidence="2" type="ORF">MM415B02664_0005</name>
</gene>